<dbReference type="Proteomes" id="UP000054454">
    <property type="component" value="Unassembled WGS sequence"/>
</dbReference>
<evidence type="ECO:0008006" key="4">
    <source>
        <dbReference type="Google" id="ProtNLM"/>
    </source>
</evidence>
<dbReference type="GO" id="GO:0000307">
    <property type="term" value="C:cyclin-dependent protein kinase holoenzyme complex"/>
    <property type="evidence" value="ECO:0007669"/>
    <property type="project" value="TreeGrafter"/>
</dbReference>
<dbReference type="CDD" id="cd20558">
    <property type="entry name" value="CYCLIN_ScPCL7-like"/>
    <property type="match status" value="1"/>
</dbReference>
<dbReference type="GeneID" id="28935154"/>
<comment type="caution">
    <text evidence="2">The sequence shown here is derived from an EMBL/GenBank/DDBJ whole genome shotgun (WGS) entry which is preliminary data.</text>
</comment>
<dbReference type="InterPro" id="IPR013922">
    <property type="entry name" value="Cyclin_PHO80-like"/>
</dbReference>
<dbReference type="RefSeq" id="XP_018227217.1">
    <property type="nucleotide sequence ID" value="XM_018368952.1"/>
</dbReference>
<dbReference type="AlphaFoldDB" id="A0A0W4ZQH0"/>
<protein>
    <recommendedName>
        <fullName evidence="4">Cyclin</fullName>
    </recommendedName>
</protein>
<dbReference type="PANTHER" id="PTHR15615:SF94">
    <property type="entry name" value="PHO85 CYCLIN-6-RELATED"/>
    <property type="match status" value="1"/>
</dbReference>
<gene>
    <name evidence="2" type="ORF">T552_00337</name>
</gene>
<organism evidence="2 3">
    <name type="scientific">Pneumocystis carinii (strain B80)</name>
    <name type="common">Rat pneumocystis pneumonia agent</name>
    <name type="synonym">Pneumocystis carinii f. sp. carinii</name>
    <dbReference type="NCBI Taxonomy" id="1408658"/>
    <lineage>
        <taxon>Eukaryota</taxon>
        <taxon>Fungi</taxon>
        <taxon>Dikarya</taxon>
        <taxon>Ascomycota</taxon>
        <taxon>Taphrinomycotina</taxon>
        <taxon>Pneumocystomycetes</taxon>
        <taxon>Pneumocystaceae</taxon>
        <taxon>Pneumocystis</taxon>
    </lineage>
</organism>
<keyword evidence="3" id="KW-1185">Reference proteome</keyword>
<name>A0A0W4ZQH0_PNEC8</name>
<dbReference type="VEuPathDB" id="FungiDB:T552_00337"/>
<feature type="region of interest" description="Disordered" evidence="1">
    <location>
        <begin position="55"/>
        <end position="76"/>
    </location>
</feature>
<dbReference type="OrthoDB" id="1060854at2759"/>
<evidence type="ECO:0000256" key="1">
    <source>
        <dbReference type="SAM" id="MobiDB-lite"/>
    </source>
</evidence>
<accession>A0A0W4ZQH0</accession>
<sequence length="319" mass="36404">MTTIIDSESPKLSYPYGDCHKREICTKISKKGTESSDFMTQYSINTDILHHTESNNIGSFTGNEEQHGNTSSTNNNQIHRYVSKYPSMIAQPSSVEMGSSQATIASTSISPSSFPRTTHHLDIANHPIQNILQMLSSLLLKITQSNDHLHHTRNYRLSSSQSPNSILLLSFHARNIPSISIYAYLVRILKYCPATNEVFLSLLVYFDRMSRQSNSKLSKLSSKNEPTPIFVIDSYNIHRLIIAGITVASKFFSDIFYTNSRYAKVGGLPLSELNHLELQFLLMNDFRLMIPLKEMQQYGDQLLRYWLFTNARKQEQNNH</sequence>
<reference evidence="3" key="1">
    <citation type="journal article" date="2016" name="Nat. Commun.">
        <title>Genome analysis of three Pneumocystis species reveals adaptation mechanisms to life exclusively in mammalian hosts.</title>
        <authorList>
            <person name="Ma L."/>
            <person name="Chen Z."/>
            <person name="Huang D.W."/>
            <person name="Kutty G."/>
            <person name="Ishihara M."/>
            <person name="Wang H."/>
            <person name="Abouelleil A."/>
            <person name="Bishop L."/>
            <person name="Davey E."/>
            <person name="Deng R."/>
            <person name="Deng X."/>
            <person name="Fan L."/>
            <person name="Fantoni G."/>
            <person name="Fitzgerald M."/>
            <person name="Gogineni E."/>
            <person name="Goldberg J.M."/>
            <person name="Handley G."/>
            <person name="Hu X."/>
            <person name="Huber C."/>
            <person name="Jiao X."/>
            <person name="Jones K."/>
            <person name="Levin J.Z."/>
            <person name="Liu Y."/>
            <person name="Macdonald P."/>
            <person name="Melnikov A."/>
            <person name="Raley C."/>
            <person name="Sassi M."/>
            <person name="Sherman B.T."/>
            <person name="Song X."/>
            <person name="Sykes S."/>
            <person name="Tran B."/>
            <person name="Walsh L."/>
            <person name="Xia Y."/>
            <person name="Yang J."/>
            <person name="Young S."/>
            <person name="Zeng Q."/>
            <person name="Zheng X."/>
            <person name="Stephens R."/>
            <person name="Nusbaum C."/>
            <person name="Birren B.W."/>
            <person name="Azadi P."/>
            <person name="Lempicki R.A."/>
            <person name="Cuomo C.A."/>
            <person name="Kovacs J.A."/>
        </authorList>
    </citation>
    <scope>NUCLEOTIDE SEQUENCE [LARGE SCALE GENOMIC DNA]</scope>
    <source>
        <strain evidence="3">B80</strain>
    </source>
</reference>
<dbReference type="GO" id="GO:0019901">
    <property type="term" value="F:protein kinase binding"/>
    <property type="evidence" value="ECO:0007669"/>
    <property type="project" value="InterPro"/>
</dbReference>
<dbReference type="EMBL" id="LFVZ01000002">
    <property type="protein sequence ID" value="KTW30621.1"/>
    <property type="molecule type" value="Genomic_DNA"/>
</dbReference>
<dbReference type="GO" id="GO:0016538">
    <property type="term" value="F:cyclin-dependent protein serine/threonine kinase regulator activity"/>
    <property type="evidence" value="ECO:0007669"/>
    <property type="project" value="TreeGrafter"/>
</dbReference>
<proteinExistence type="predicted"/>
<dbReference type="PANTHER" id="PTHR15615">
    <property type="match status" value="1"/>
</dbReference>
<dbReference type="GO" id="GO:0005634">
    <property type="term" value="C:nucleus"/>
    <property type="evidence" value="ECO:0007669"/>
    <property type="project" value="TreeGrafter"/>
</dbReference>
<evidence type="ECO:0000313" key="3">
    <source>
        <dbReference type="Proteomes" id="UP000054454"/>
    </source>
</evidence>
<evidence type="ECO:0000313" key="2">
    <source>
        <dbReference type="EMBL" id="KTW30621.1"/>
    </source>
</evidence>
<dbReference type="Gene3D" id="1.10.472.10">
    <property type="entry name" value="Cyclin-like"/>
    <property type="match status" value="1"/>
</dbReference>
<dbReference type="Pfam" id="PF08613">
    <property type="entry name" value="Cyclin"/>
    <property type="match status" value="1"/>
</dbReference>